<sequence>MDDVLDQLYSATPEEFTALRGTLAAAAKKDGDTDAARRISGCRKPTTAAWVVNRLAITGTARSELAELGSKLRQAHSSMDGDAIRALTAEQRALVDRLTRTALAGADLSTPSGALRDDVTATLQAAIADPEVAERLGRLTKAERWSGFGEFGFSAAVAPAPRKTAPKSSVPKPDGRAAARAELAAAEHARAQADAALSELQADLAAARLRHDDAKRRLATAEQALSTAEKAYADGKQVSRDAADAVRKAKRAVGR</sequence>
<dbReference type="Proteomes" id="UP000466554">
    <property type="component" value="Chromosome"/>
</dbReference>
<reference evidence="2 3" key="1">
    <citation type="journal article" date="2019" name="Emerg. Microbes Infect.">
        <title>Comprehensive subspecies identification of 175 nontuberculous mycobacteria species based on 7547 genomic profiles.</title>
        <authorList>
            <person name="Matsumoto Y."/>
            <person name="Kinjo T."/>
            <person name="Motooka D."/>
            <person name="Nabeya D."/>
            <person name="Jung N."/>
            <person name="Uechi K."/>
            <person name="Horii T."/>
            <person name="Iida T."/>
            <person name="Fujita J."/>
            <person name="Nakamura S."/>
        </authorList>
    </citation>
    <scope>NUCLEOTIDE SEQUENCE [LARGE SCALE GENOMIC DNA]</scope>
    <source>
        <strain evidence="2 3">JCM 6367</strain>
    </source>
</reference>
<evidence type="ECO:0000313" key="3">
    <source>
        <dbReference type="Proteomes" id="UP000466554"/>
    </source>
</evidence>
<feature type="compositionally biased region" description="Basic and acidic residues" evidence="1">
    <location>
        <begin position="231"/>
        <end position="247"/>
    </location>
</feature>
<gene>
    <name evidence="2" type="ORF">MPRF_16500</name>
</gene>
<name>A0A7I7U1H5_MYCPF</name>
<evidence type="ECO:0000313" key="2">
    <source>
        <dbReference type="EMBL" id="BBY74751.1"/>
    </source>
</evidence>
<organism evidence="2 3">
    <name type="scientific">Mycolicibacterium parafortuitum</name>
    <name type="common">Mycobacterium parafortuitum</name>
    <dbReference type="NCBI Taxonomy" id="39692"/>
    <lineage>
        <taxon>Bacteria</taxon>
        <taxon>Bacillati</taxon>
        <taxon>Actinomycetota</taxon>
        <taxon>Actinomycetes</taxon>
        <taxon>Mycobacteriales</taxon>
        <taxon>Mycobacteriaceae</taxon>
        <taxon>Mycolicibacterium</taxon>
    </lineage>
</organism>
<accession>A0A7I7U1H5</accession>
<evidence type="ECO:0000256" key="1">
    <source>
        <dbReference type="SAM" id="MobiDB-lite"/>
    </source>
</evidence>
<protein>
    <submittedName>
        <fullName evidence="2">Uncharacterized protein</fullName>
    </submittedName>
</protein>
<dbReference type="EMBL" id="AP022598">
    <property type="protein sequence ID" value="BBY74751.1"/>
    <property type="molecule type" value="Genomic_DNA"/>
</dbReference>
<feature type="region of interest" description="Disordered" evidence="1">
    <location>
        <begin position="229"/>
        <end position="255"/>
    </location>
</feature>
<proteinExistence type="predicted"/>
<dbReference type="AlphaFoldDB" id="A0A7I7U1H5"/>